<dbReference type="Pfam" id="PF02104">
    <property type="entry name" value="SURF1"/>
    <property type="match status" value="1"/>
</dbReference>
<gene>
    <name evidence="2" type="ORF">CP97_06610</name>
</gene>
<proteinExistence type="inferred from homology"/>
<dbReference type="KEGG" id="ery:CP97_06610"/>
<feature type="transmembrane region" description="Helical" evidence="1">
    <location>
        <begin position="173"/>
        <end position="193"/>
    </location>
</feature>
<dbReference type="InterPro" id="IPR002994">
    <property type="entry name" value="Surf1/Shy1"/>
</dbReference>
<dbReference type="GO" id="GO:0005886">
    <property type="term" value="C:plasma membrane"/>
    <property type="evidence" value="ECO:0007669"/>
    <property type="project" value="UniProtKB-SubCell"/>
</dbReference>
<protein>
    <recommendedName>
        <fullName evidence="1">SURF1-like protein</fullName>
    </recommendedName>
</protein>
<comment type="similarity">
    <text evidence="1">Belongs to the SURF1 family.</text>
</comment>
<feature type="transmembrane region" description="Helical" evidence="1">
    <location>
        <begin position="7"/>
        <end position="27"/>
    </location>
</feature>
<organism evidence="2 3">
    <name type="scientific">Aurantiacibacter atlanticus</name>
    <dbReference type="NCBI Taxonomy" id="1648404"/>
    <lineage>
        <taxon>Bacteria</taxon>
        <taxon>Pseudomonadati</taxon>
        <taxon>Pseudomonadota</taxon>
        <taxon>Alphaproteobacteria</taxon>
        <taxon>Sphingomonadales</taxon>
        <taxon>Erythrobacteraceae</taxon>
        <taxon>Aurantiacibacter</taxon>
    </lineage>
</organism>
<accession>A0A0H4VFB3</accession>
<keyword evidence="3" id="KW-1185">Reference proteome</keyword>
<reference evidence="2 3" key="1">
    <citation type="journal article" date="2015" name="Int. J. Syst. Evol. Microbiol.">
        <title>Erythrobacter atlanticus sp. nov., a bacterium from ocean sediment able to degrade polycyclic aromatic hydrocarbons.</title>
        <authorList>
            <person name="Zhuang L."/>
            <person name="Liu Y."/>
            <person name="Wang L."/>
            <person name="Wang W."/>
            <person name="Shao Z."/>
        </authorList>
    </citation>
    <scope>NUCLEOTIDE SEQUENCE [LARGE SCALE GENOMIC DNA]</scope>
    <source>
        <strain evidence="3">s21-N3</strain>
    </source>
</reference>
<dbReference type="EMBL" id="CP011310">
    <property type="protein sequence ID" value="AKQ41764.1"/>
    <property type="molecule type" value="Genomic_DNA"/>
</dbReference>
<keyword evidence="1" id="KW-0812">Transmembrane</keyword>
<comment type="subcellular location">
    <subcellularLocation>
        <location evidence="1">Cell membrane</location>
        <topology evidence="1">Multi-pass membrane protein</topology>
    </subcellularLocation>
</comment>
<dbReference type="Proteomes" id="UP000059113">
    <property type="component" value="Chromosome"/>
</dbReference>
<keyword evidence="1" id="KW-1133">Transmembrane helix</keyword>
<dbReference type="AlphaFoldDB" id="A0A0H4VFB3"/>
<name>A0A0H4VFB3_9SPHN</name>
<dbReference type="CDD" id="cd06662">
    <property type="entry name" value="SURF1"/>
    <property type="match status" value="1"/>
</dbReference>
<keyword evidence="1" id="KW-1003">Cell membrane</keyword>
<evidence type="ECO:0000256" key="1">
    <source>
        <dbReference type="RuleBase" id="RU363076"/>
    </source>
</evidence>
<reference evidence="3" key="2">
    <citation type="submission" date="2015-04" db="EMBL/GenBank/DDBJ databases">
        <title>The complete genome sequence of Erythrobacter sp. s21-N3.</title>
        <authorList>
            <person name="Zhuang L."/>
            <person name="Liu Y."/>
            <person name="Shao Z."/>
        </authorList>
    </citation>
    <scope>NUCLEOTIDE SEQUENCE [LARGE SCALE GENOMIC DNA]</scope>
    <source>
        <strain evidence="3">s21-N3</strain>
    </source>
</reference>
<dbReference type="OrthoDB" id="6079986at2"/>
<evidence type="ECO:0000313" key="3">
    <source>
        <dbReference type="Proteomes" id="UP000059113"/>
    </source>
</evidence>
<sequence length="202" mass="22115">MTGRKIPIIPTVFVVAAAATMVVLGFWQLGRKDEKEALIARYQGAADLPLLDPIPIASEPDAFLYRRAALDCREVTGWNAIAGRNANGASGYVQIASCQIGESQRAQSDQPMAEVVAGWSRDLQLPDWDGGPVTGIIARGGENGWRLVADSPLADELQANATPDPRELPNNHLAYAGQWFFFALTALGIYWLALRRRWRNRG</sequence>
<dbReference type="STRING" id="1648404.CP97_06610"/>
<dbReference type="PATRIC" id="fig|1648404.4.peg.1379"/>
<evidence type="ECO:0000313" key="2">
    <source>
        <dbReference type="EMBL" id="AKQ41764.1"/>
    </source>
</evidence>
<keyword evidence="1" id="KW-0472">Membrane</keyword>
<dbReference type="RefSeq" id="WP_048885281.1">
    <property type="nucleotide sequence ID" value="NZ_CP011310.1"/>
</dbReference>